<accession>A0ABQ9IBQ4</accession>
<sequence length="518" mass="58876">MGFSENSWNKAKVQPDSEKVSAIHEAPEPKNKTELLLKGNTTWNFGPTEREAFTNCKTLLQATSVLAHYDENKPLVLTCDASPYGLGVVLAVEEIMGRNSSLAFASRTLSDTERNYDQFDKEGLALLYGCKPVPSTLSPRMIRGRLLLSSFSYTLKYWPGEQLGNVDALSRLPLPNMVECPPHTVDVLFLESEDSPHYAIQIAAVTQADSSLWMVKTWIENGRVNLKDCQTFASVVIPQHLQQPILEELRAHHPGIVAMKELAKCYFWWPGLGEDIERGMAERGVQIAKNALRWLSGQNVDCELSIYMLIQKNTPRLSTGKSLAELLVGRCLRKVFYNMLPNHQTCKLQQMSPFRKFHSAQCMWERRLTGDKWKPAEVLTTEGPMCYKILQKNGAVPMRHVYQPHDWGKDDGKLDPPGQFDPPPHRLLPPLHQRLMLRTRIRSLFLGSRRNSVSTTHLWMSSRREPQNESYLNQSQKSCLLLVLCLRSCDIPNKHEQGPTADIITLYTFSINMCMYCS</sequence>
<evidence type="ECO:0000259" key="4">
    <source>
        <dbReference type="Pfam" id="PF17921"/>
    </source>
</evidence>
<dbReference type="Proteomes" id="UP001159363">
    <property type="component" value="Chromosome 2"/>
</dbReference>
<dbReference type="PANTHER" id="PTHR37984:SF12">
    <property type="entry name" value="RIBONUCLEASE H"/>
    <property type="match status" value="1"/>
</dbReference>
<protein>
    <recommendedName>
        <fullName evidence="1">RNA-directed DNA polymerase</fullName>
        <ecNumber evidence="1">2.7.7.49</ecNumber>
    </recommendedName>
</protein>
<dbReference type="Gene3D" id="1.10.340.70">
    <property type="match status" value="1"/>
</dbReference>
<gene>
    <name evidence="5" type="ORF">PR048_006686</name>
</gene>
<feature type="domain" description="Integrase zinc-binding" evidence="4">
    <location>
        <begin position="237"/>
        <end position="278"/>
    </location>
</feature>
<dbReference type="InterPro" id="IPR050951">
    <property type="entry name" value="Retrovirus_Pol_polyprotein"/>
</dbReference>
<dbReference type="EC" id="2.7.7.49" evidence="1"/>
<dbReference type="PANTHER" id="PTHR37984">
    <property type="entry name" value="PROTEIN CBG26694"/>
    <property type="match status" value="1"/>
</dbReference>
<evidence type="ECO:0000256" key="2">
    <source>
        <dbReference type="SAM" id="MobiDB-lite"/>
    </source>
</evidence>
<comment type="caution">
    <text evidence="5">The sequence shown here is derived from an EMBL/GenBank/DDBJ whole genome shotgun (WGS) entry which is preliminary data.</text>
</comment>
<name>A0ABQ9IBQ4_9NEOP</name>
<evidence type="ECO:0000256" key="1">
    <source>
        <dbReference type="ARBA" id="ARBA00012493"/>
    </source>
</evidence>
<dbReference type="InterPro" id="IPR043502">
    <property type="entry name" value="DNA/RNA_pol_sf"/>
</dbReference>
<evidence type="ECO:0000313" key="6">
    <source>
        <dbReference type="Proteomes" id="UP001159363"/>
    </source>
</evidence>
<feature type="domain" description="Reverse transcriptase/retrotransposon-derived protein RNase H-like" evidence="3">
    <location>
        <begin position="46"/>
        <end position="132"/>
    </location>
</feature>
<dbReference type="EMBL" id="JARBHB010000002">
    <property type="protein sequence ID" value="KAJ8894076.1"/>
    <property type="molecule type" value="Genomic_DNA"/>
</dbReference>
<dbReference type="InterPro" id="IPR041577">
    <property type="entry name" value="RT_RNaseH_2"/>
</dbReference>
<reference evidence="5 6" key="1">
    <citation type="submission" date="2023-02" db="EMBL/GenBank/DDBJ databases">
        <title>LHISI_Scaffold_Assembly.</title>
        <authorList>
            <person name="Stuart O.P."/>
            <person name="Cleave R."/>
            <person name="Magrath M.J.L."/>
            <person name="Mikheyev A.S."/>
        </authorList>
    </citation>
    <scope>NUCLEOTIDE SEQUENCE [LARGE SCALE GENOMIC DNA]</scope>
    <source>
        <strain evidence="5">Daus_M_001</strain>
        <tissue evidence="5">Leg muscle</tissue>
    </source>
</reference>
<feature type="region of interest" description="Disordered" evidence="2">
    <location>
        <begin position="1"/>
        <end position="27"/>
    </location>
</feature>
<dbReference type="Pfam" id="PF17919">
    <property type="entry name" value="RT_RNaseH_2"/>
    <property type="match status" value="1"/>
</dbReference>
<evidence type="ECO:0000313" key="5">
    <source>
        <dbReference type="EMBL" id="KAJ8894076.1"/>
    </source>
</evidence>
<dbReference type="Pfam" id="PF17921">
    <property type="entry name" value="Integrase_H2C2"/>
    <property type="match status" value="1"/>
</dbReference>
<evidence type="ECO:0000259" key="3">
    <source>
        <dbReference type="Pfam" id="PF17919"/>
    </source>
</evidence>
<organism evidence="5 6">
    <name type="scientific">Dryococelus australis</name>
    <dbReference type="NCBI Taxonomy" id="614101"/>
    <lineage>
        <taxon>Eukaryota</taxon>
        <taxon>Metazoa</taxon>
        <taxon>Ecdysozoa</taxon>
        <taxon>Arthropoda</taxon>
        <taxon>Hexapoda</taxon>
        <taxon>Insecta</taxon>
        <taxon>Pterygota</taxon>
        <taxon>Neoptera</taxon>
        <taxon>Polyneoptera</taxon>
        <taxon>Phasmatodea</taxon>
        <taxon>Verophasmatodea</taxon>
        <taxon>Anareolatae</taxon>
        <taxon>Phasmatidae</taxon>
        <taxon>Eurycanthinae</taxon>
        <taxon>Dryococelus</taxon>
    </lineage>
</organism>
<feature type="compositionally biased region" description="Basic and acidic residues" evidence="2">
    <location>
        <begin position="13"/>
        <end position="27"/>
    </location>
</feature>
<keyword evidence="6" id="KW-1185">Reference proteome</keyword>
<proteinExistence type="predicted"/>
<dbReference type="SUPFAM" id="SSF56672">
    <property type="entry name" value="DNA/RNA polymerases"/>
    <property type="match status" value="1"/>
</dbReference>
<dbReference type="InterPro" id="IPR041588">
    <property type="entry name" value="Integrase_H2C2"/>
</dbReference>